<protein>
    <submittedName>
        <fullName evidence="2">BAAT/acyl-CoA thioester hydrolase C-terminal domain protein</fullName>
    </submittedName>
</protein>
<keyword evidence="2" id="KW-0378">Hydrolase</keyword>
<gene>
    <name evidence="2" type="ORF">GCWU000342_00253</name>
</gene>
<evidence type="ECO:0000313" key="3">
    <source>
        <dbReference type="Proteomes" id="UP000003494"/>
    </source>
</evidence>
<dbReference type="GO" id="GO:0016787">
    <property type="term" value="F:hydrolase activity"/>
    <property type="evidence" value="ECO:0007669"/>
    <property type="project" value="UniProtKB-KW"/>
</dbReference>
<comment type="caution">
    <text evidence="2">The sequence shown here is derived from an EMBL/GenBank/DDBJ whole genome shotgun (WGS) entry which is preliminary data.</text>
</comment>
<dbReference type="STRING" id="626523.GCWU000342_00253"/>
<dbReference type="RefSeq" id="WP_006905292.1">
    <property type="nucleotide sequence ID" value="NZ_GG665866.1"/>
</dbReference>
<dbReference type="SUPFAM" id="SSF53474">
    <property type="entry name" value="alpha/beta-Hydrolases"/>
    <property type="match status" value="1"/>
</dbReference>
<feature type="domain" description="BAAT/Acyl-CoA thioester hydrolase C-terminal" evidence="1">
    <location>
        <begin position="123"/>
        <end position="193"/>
    </location>
</feature>
<reference evidence="2" key="1">
    <citation type="submission" date="2009-04" db="EMBL/GenBank/DDBJ databases">
        <authorList>
            <person name="Weinstock G."/>
            <person name="Sodergren E."/>
            <person name="Clifton S."/>
            <person name="Fulton L."/>
            <person name="Fulton B."/>
            <person name="Courtney L."/>
            <person name="Fronick C."/>
            <person name="Harrison M."/>
            <person name="Strong C."/>
            <person name="Farmer C."/>
            <person name="Delahaunty K."/>
            <person name="Markovic C."/>
            <person name="Hall O."/>
            <person name="Minx P."/>
            <person name="Tomlinson C."/>
            <person name="Mitreva M."/>
            <person name="Nelson J."/>
            <person name="Hou S."/>
            <person name="Wollam A."/>
            <person name="Pepin K.H."/>
            <person name="Johnson M."/>
            <person name="Bhonagiri V."/>
            <person name="Nash W.E."/>
            <person name="Warren W."/>
            <person name="Chinwalla A."/>
            <person name="Mardis E.R."/>
            <person name="Wilson R.K."/>
        </authorList>
    </citation>
    <scope>NUCLEOTIDE SEQUENCE [LARGE SCALE GENOMIC DNA]</scope>
    <source>
        <strain evidence="2">DSM 14600</strain>
    </source>
</reference>
<dbReference type="InterPro" id="IPR029058">
    <property type="entry name" value="AB_hydrolase_fold"/>
</dbReference>
<dbReference type="Proteomes" id="UP000003494">
    <property type="component" value="Unassembled WGS sequence"/>
</dbReference>
<dbReference type="InterPro" id="IPR014940">
    <property type="entry name" value="BAAT_C"/>
</dbReference>
<dbReference type="Gene3D" id="3.40.50.1820">
    <property type="entry name" value="alpha/beta hydrolase"/>
    <property type="match status" value="1"/>
</dbReference>
<dbReference type="eggNOG" id="COG1073">
    <property type="taxonomic scope" value="Bacteria"/>
</dbReference>
<dbReference type="Pfam" id="PF08840">
    <property type="entry name" value="BAAT_C"/>
    <property type="match status" value="1"/>
</dbReference>
<keyword evidence="3" id="KW-1185">Reference proteome</keyword>
<sequence>MIVKHKDQWTQSFTVDKDGFYGHLYCLDKNNFDSKALLVLGGGGMPYKFTMSEAAASYSEEINGVTALSPSSRVNMGIGPGISWVKASSWTFKGDELPYAYAKVPGWRAVLKSIRARELTFRFAYEEAYRNAGDESMIPIEKINGPVLVCGALEDSLWPSAQACDEIIDRLEKHPFKHPHKKLVYRYALHILLPFDTGYNKYFRVGRKYPGECRQTITDLRREIMDWLHM</sequence>
<dbReference type="HOGENOM" id="CLU_1204128_0_0_9"/>
<proteinExistence type="predicted"/>
<organism evidence="2 3">
    <name type="scientific">Shuttleworthella satelles DSM 14600</name>
    <dbReference type="NCBI Taxonomy" id="626523"/>
    <lineage>
        <taxon>Bacteria</taxon>
        <taxon>Bacillati</taxon>
        <taxon>Bacillota</taxon>
        <taxon>Clostridia</taxon>
        <taxon>Lachnospirales</taxon>
        <taxon>Lachnospiraceae</taxon>
        <taxon>Shuttleworthella</taxon>
    </lineage>
</organism>
<evidence type="ECO:0000259" key="1">
    <source>
        <dbReference type="Pfam" id="PF08840"/>
    </source>
</evidence>
<evidence type="ECO:0000313" key="2">
    <source>
        <dbReference type="EMBL" id="EEP28904.1"/>
    </source>
</evidence>
<name>C4G8F7_9FIRM</name>
<dbReference type="EMBL" id="ACIP02000001">
    <property type="protein sequence ID" value="EEP28904.1"/>
    <property type="molecule type" value="Genomic_DNA"/>
</dbReference>
<accession>C4G8F7</accession>
<dbReference type="AlphaFoldDB" id="C4G8F7"/>